<dbReference type="InterPro" id="IPR001638">
    <property type="entry name" value="Solute-binding_3/MltF_N"/>
</dbReference>
<keyword evidence="1" id="KW-0564">Palmitate</keyword>
<proteinExistence type="predicted"/>
<sequence>MNSSNEGSAIAFKKNSDLTAKFNKSLKEMKDNGELDKLIKKWFADEK</sequence>
<evidence type="ECO:0000256" key="2">
    <source>
        <dbReference type="ARBA" id="ARBA00023288"/>
    </source>
</evidence>
<dbReference type="SUPFAM" id="SSF53850">
    <property type="entry name" value="Periplasmic binding protein-like II"/>
    <property type="match status" value="1"/>
</dbReference>
<evidence type="ECO:0000313" key="5">
    <source>
        <dbReference type="Proteomes" id="UP000464658"/>
    </source>
</evidence>
<protein>
    <recommendedName>
        <fullName evidence="3">Solute-binding protein family 3/N-terminal domain-containing protein</fullName>
    </recommendedName>
</protein>
<evidence type="ECO:0000313" key="4">
    <source>
        <dbReference type="EMBL" id="BBP90575.1"/>
    </source>
</evidence>
<gene>
    <name evidence="4" type="ORF">BsIDN1_41930</name>
</gene>
<reference evidence="4 5" key="1">
    <citation type="submission" date="2019-12" db="EMBL/GenBank/DDBJ databases">
        <title>Full genome sequence of a Bacillus safensis strain isolated from commercially available natto in Indonesia.</title>
        <authorList>
            <person name="Yoshida M."/>
            <person name="Uomi M."/>
            <person name="Waturangi D."/>
            <person name="Ekaputri J.J."/>
            <person name="Setiamarga D.H.E."/>
        </authorList>
    </citation>
    <scope>NUCLEOTIDE SEQUENCE [LARGE SCALE GENOMIC DNA]</scope>
    <source>
        <strain evidence="4 5">IDN1</strain>
    </source>
</reference>
<evidence type="ECO:0000259" key="3">
    <source>
        <dbReference type="Pfam" id="PF00497"/>
    </source>
</evidence>
<name>A0A5S9MCJ0_BACIA</name>
<dbReference type="EMBL" id="AP021906">
    <property type="protein sequence ID" value="BBP90575.1"/>
    <property type="molecule type" value="Genomic_DNA"/>
</dbReference>
<dbReference type="Proteomes" id="UP000464658">
    <property type="component" value="Chromosome"/>
</dbReference>
<dbReference type="Gene3D" id="3.40.190.10">
    <property type="entry name" value="Periplasmic binding protein-like II"/>
    <property type="match status" value="1"/>
</dbReference>
<feature type="domain" description="Solute-binding protein family 3/N-terminal" evidence="3">
    <location>
        <begin position="12"/>
        <end position="44"/>
    </location>
</feature>
<dbReference type="Pfam" id="PF00497">
    <property type="entry name" value="SBP_bac_3"/>
    <property type="match status" value="1"/>
</dbReference>
<keyword evidence="2" id="KW-0449">Lipoprotein</keyword>
<evidence type="ECO:0000256" key="1">
    <source>
        <dbReference type="ARBA" id="ARBA00023139"/>
    </source>
</evidence>
<dbReference type="AlphaFoldDB" id="A0A5S9MCJ0"/>
<organism evidence="4 5">
    <name type="scientific">Bacillus safensis</name>
    <dbReference type="NCBI Taxonomy" id="561879"/>
    <lineage>
        <taxon>Bacteria</taxon>
        <taxon>Bacillati</taxon>
        <taxon>Bacillota</taxon>
        <taxon>Bacilli</taxon>
        <taxon>Bacillales</taxon>
        <taxon>Bacillaceae</taxon>
        <taxon>Bacillus</taxon>
    </lineage>
</organism>
<accession>A0A5S9MCJ0</accession>